<gene>
    <name evidence="4" type="ORF">PLOB_00048426</name>
</gene>
<dbReference type="Pfam" id="PF13176">
    <property type="entry name" value="TPR_7"/>
    <property type="match status" value="1"/>
</dbReference>
<feature type="repeat" description="TPR" evidence="1">
    <location>
        <begin position="34"/>
        <end position="67"/>
    </location>
</feature>
<dbReference type="Gene3D" id="1.25.40.10">
    <property type="entry name" value="Tetratricopeptide repeat domain"/>
    <property type="match status" value="6"/>
</dbReference>
<feature type="repeat" description="TPR" evidence="1">
    <location>
        <begin position="1240"/>
        <end position="1273"/>
    </location>
</feature>
<organism evidence="4 5">
    <name type="scientific">Porites lobata</name>
    <dbReference type="NCBI Taxonomy" id="104759"/>
    <lineage>
        <taxon>Eukaryota</taxon>
        <taxon>Metazoa</taxon>
        <taxon>Cnidaria</taxon>
        <taxon>Anthozoa</taxon>
        <taxon>Hexacorallia</taxon>
        <taxon>Scleractinia</taxon>
        <taxon>Fungiina</taxon>
        <taxon>Poritidae</taxon>
        <taxon>Porites</taxon>
    </lineage>
</organism>
<feature type="non-terminal residue" evidence="4">
    <location>
        <position position="1889"/>
    </location>
</feature>
<evidence type="ECO:0000313" key="5">
    <source>
        <dbReference type="Proteomes" id="UP001159405"/>
    </source>
</evidence>
<dbReference type="PANTHER" id="PTHR10098:SF108">
    <property type="entry name" value="TETRATRICOPEPTIDE REPEAT PROTEIN 28"/>
    <property type="match status" value="1"/>
</dbReference>
<dbReference type="Pfam" id="PF13424">
    <property type="entry name" value="TPR_12"/>
    <property type="match status" value="8"/>
</dbReference>
<proteinExistence type="predicted"/>
<dbReference type="EMBL" id="CALNXK010000090">
    <property type="protein sequence ID" value="CAH3151117.1"/>
    <property type="molecule type" value="Genomic_DNA"/>
</dbReference>
<dbReference type="InterPro" id="IPR024983">
    <property type="entry name" value="CHAT_dom"/>
</dbReference>
<feature type="repeat" description="TPR" evidence="1">
    <location>
        <begin position="1080"/>
        <end position="1113"/>
    </location>
</feature>
<reference evidence="4 5" key="1">
    <citation type="submission" date="2022-05" db="EMBL/GenBank/DDBJ databases">
        <authorList>
            <consortium name="Genoscope - CEA"/>
            <person name="William W."/>
        </authorList>
    </citation>
    <scope>NUCLEOTIDE SEQUENCE [LARGE SCALE GENOMIC DNA]</scope>
</reference>
<dbReference type="SUPFAM" id="SSF48452">
    <property type="entry name" value="TPR-like"/>
    <property type="match status" value="6"/>
</dbReference>
<feature type="region of interest" description="Disordered" evidence="2">
    <location>
        <begin position="841"/>
        <end position="913"/>
    </location>
</feature>
<feature type="repeat" description="TPR" evidence="1">
    <location>
        <begin position="1320"/>
        <end position="1353"/>
    </location>
</feature>
<accession>A0ABN8PYX7</accession>
<feature type="compositionally biased region" description="Polar residues" evidence="2">
    <location>
        <begin position="895"/>
        <end position="908"/>
    </location>
</feature>
<comment type="caution">
    <text evidence="4">The sequence shown here is derived from an EMBL/GenBank/DDBJ whole genome shotgun (WGS) entry which is preliminary data.</text>
</comment>
<feature type="compositionally biased region" description="Acidic residues" evidence="2">
    <location>
        <begin position="852"/>
        <end position="868"/>
    </location>
</feature>
<feature type="repeat" description="TPR" evidence="1">
    <location>
        <begin position="74"/>
        <end position="107"/>
    </location>
</feature>
<evidence type="ECO:0000256" key="2">
    <source>
        <dbReference type="SAM" id="MobiDB-lite"/>
    </source>
</evidence>
<dbReference type="PANTHER" id="PTHR10098">
    <property type="entry name" value="RAPSYN-RELATED"/>
    <property type="match status" value="1"/>
</dbReference>
<dbReference type="InterPro" id="IPR019734">
    <property type="entry name" value="TPR_rpt"/>
</dbReference>
<feature type="repeat" description="TPR" evidence="1">
    <location>
        <begin position="1400"/>
        <end position="1433"/>
    </location>
</feature>
<evidence type="ECO:0000259" key="3">
    <source>
        <dbReference type="Pfam" id="PF12770"/>
    </source>
</evidence>
<feature type="repeat" description="TPR" evidence="1">
    <location>
        <begin position="1040"/>
        <end position="1073"/>
    </location>
</feature>
<dbReference type="Pfam" id="PF12770">
    <property type="entry name" value="CHAT"/>
    <property type="match status" value="2"/>
</dbReference>
<dbReference type="Proteomes" id="UP001159405">
    <property type="component" value="Unassembled WGS sequence"/>
</dbReference>
<evidence type="ECO:0000313" key="4">
    <source>
        <dbReference type="EMBL" id="CAH3151117.1"/>
    </source>
</evidence>
<protein>
    <recommendedName>
        <fullName evidence="3">CHAT domain-containing protein</fullName>
    </recommendedName>
</protein>
<evidence type="ECO:0000256" key="1">
    <source>
        <dbReference type="PROSITE-ProRule" id="PRU00339"/>
    </source>
</evidence>
<keyword evidence="1" id="KW-0802">TPR repeat</keyword>
<feature type="domain" description="CHAT" evidence="3">
    <location>
        <begin position="547"/>
        <end position="816"/>
    </location>
</feature>
<dbReference type="InterPro" id="IPR011990">
    <property type="entry name" value="TPR-like_helical_dom_sf"/>
</dbReference>
<feature type="repeat" description="TPR" evidence="1">
    <location>
        <begin position="338"/>
        <end position="371"/>
    </location>
</feature>
<dbReference type="SMART" id="SM00028">
    <property type="entry name" value="TPR"/>
    <property type="match status" value="21"/>
</dbReference>
<feature type="repeat" description="TPR" evidence="1">
    <location>
        <begin position="999"/>
        <end position="1032"/>
    </location>
</feature>
<name>A0ABN8PYX7_9CNID</name>
<dbReference type="PROSITE" id="PS50005">
    <property type="entry name" value="TPR"/>
    <property type="match status" value="10"/>
</dbReference>
<feature type="non-terminal residue" evidence="4">
    <location>
        <position position="1"/>
    </location>
</feature>
<dbReference type="Pfam" id="PF13181">
    <property type="entry name" value="TPR_8"/>
    <property type="match status" value="1"/>
</dbReference>
<sequence>GGAYYFLEDFHRAIEYLKQYLSIAEEVGDRANAGRAYDKLGDAYDSLGDSQRALEYYEKSLSIAEEVGDRAGAGRAYGNLGCVYISRGDSQRALEYHKKSLSIAKDVGDRASAGRAYGNLGCVYNSLGDSQRAIEYHNKLIKIAKEVGNRAEEGCGYGNLGNAYESLSEFRRAIECHNQHLSIAKEVGNRACQGKALANLVFAYRSLNEFERAIEYANKYLIIAKEVGDRAGQAQGYGIVGEIYSVLGEDQRAIEYTNKSLIIAKEDDNRAMEGKAYSILSTIYLRLDEFERAMEGKGSAYLNIGDVHKSLGDVPRAMENYKQFQSNAEEIGDSDAQGHAYCRLGGCYTRLHNFKEAIECYKKHLRIAEEIGDRKGEACAHVGLGQSFLNSDCLNEALEHFRCSVKVYDTIRASSISEDQLKISFRTQHQFAYTHLWQVLVMLERNDEALYAAERGRAQALLDALKVTYGLTSLSPRSIDSEEEVRYISRNTTVLTVFLALHSQTVNIWLLGKEGNPIFRQAKIEDSFTPLLDRAGVGIRCENRCELQALYDAVLGPIKDLFDGDELIVIPDGSLSKAPWAALSETLRIRTVPSLTSLKVITDSPCEYHSKSGALLVGDPCLKKITDKQGNPIYDPLKYARMEVEMIGKILESQPLTGEDATKEAVLQRIGSVALVHIAAHRRKETGEIFLAPDPRWESKPPTKEDCIMKMSDIQAVKLRARLVVLSYSHSGQGKVSPEGVVGMARAFLFAGARSVLATLWAVDDEAKMMFMKSFYLQLGSGESASVALQRAMKCLRDSDNFSAPRYWAPFVLIGDDLGIDKGLIKNKELLSDLIEKEKGYQNVENTSDNESNNEESSSDIENQEEEEKVASENGAEAEGIQESDNDTENDSQEIESSNPETSTTFHSKSPCEHCENSNVYGTLIMKCPKCLCHDYYKICPICDHQIPEGRHYMKEGFLRCHDCGAVTHKNAKTMIQYIHEQTKRLTKAQIFKNTEEEAEAYHNLGRTYFCLEEFHQAIEYLKQYLSIAEEVGNRAESAKSAYCNLGHAYQSLGDYQRAIEYHNQHLRIAQELGDRACEGCAYASLGVAYNSLNEFQRAIEYHNQHLRIAKEVGDRAGEGCAYANLGYTYHSLEEFQREIDYHNQHLSIAKEVGDRRGERCAYGNLGYAYASLRKFQQAIEYHNQHLSIAKEVGIRECEGQAYGQLGYNYMAIDEYQRAKEYIYNGLIIAKEVGYREVQLQCYGNLGNIYTNLGEYQQAIEYTNKSIIICKEVGHRTGQGQGYGILGHIYSCLGKYQRAIKYTKECLKIAKEVGDRALECKTYGELGGTYHRLEEFSQAMECYNEQLSIAKEVGDREKKGSAYLNIGQLRYSLGNVTGAMEFFKLHLSNAEEIGDRKGLGLAYCRLGRCYTNLDDLKEAIECYKKHLSIAKEFGDRKGEACAHSSLAQCFLYADSWNEALEHFRCSVKVYDAIRASSISEDELKISFRKKYQFEYTRLWQLLVMLERNDEALYAAERGRAQALLDALKGTYGLTSLSPRSIESEEVVRNISRKTTVLTIFLALHSKTVNIWVLGKEGNPIFRQREIEVGHEHKDSITLLLDTVLKNRCENRCELQPLYDAVLGPIEDLLDGDELIVVPDGALSKAPWAALTETLRIRTVPSLTSLKVIIDSPCEYHSKSGALLVGDPCLKKITNKRGNPIYDPLKHAKEEVEMIGGILKSQTLTGEDATKEAVLQRIGSVALVHIAAHGKKETGEIVLAPDLRCESKPPKEEDCIMKMSDIQAVKLRARLVVLSCCHSGQGEVSSEGVVGMARAFLFAGARSVLATLWAIDDEATKMFMESFYQELARGESASVALQRAMKCLRDSQDYSAPKYWAPFVLMGDDVKIEL</sequence>
<keyword evidence="5" id="KW-1185">Reference proteome</keyword>
<feature type="repeat" description="TPR" evidence="1">
    <location>
        <begin position="114"/>
        <end position="147"/>
    </location>
</feature>
<feature type="compositionally biased region" description="Acidic residues" evidence="2">
    <location>
        <begin position="880"/>
        <end position="894"/>
    </location>
</feature>
<feature type="domain" description="CHAT" evidence="3">
    <location>
        <begin position="1614"/>
        <end position="1883"/>
    </location>
</feature>